<comment type="subcellular location">
    <subcellularLocation>
        <location evidence="1">Membrane</location>
        <topology evidence="1">Multi-pass membrane protein</topology>
    </subcellularLocation>
</comment>
<evidence type="ECO:0000256" key="3">
    <source>
        <dbReference type="ARBA" id="ARBA00022989"/>
    </source>
</evidence>
<evidence type="ECO:0000256" key="4">
    <source>
        <dbReference type="ARBA" id="ARBA00023136"/>
    </source>
</evidence>
<keyword evidence="3 5" id="KW-1133">Transmembrane helix</keyword>
<feature type="transmembrane region" description="Helical" evidence="5">
    <location>
        <begin position="21"/>
        <end position="38"/>
    </location>
</feature>
<evidence type="ECO:0000313" key="7">
    <source>
        <dbReference type="EMBL" id="KAF0747253.1"/>
    </source>
</evidence>
<evidence type="ECO:0000259" key="6">
    <source>
        <dbReference type="PROSITE" id="PS50850"/>
    </source>
</evidence>
<gene>
    <name evidence="7" type="ORF">FWK35_00028490</name>
</gene>
<name>A0A6G0Y1N3_APHCR</name>
<evidence type="ECO:0000256" key="1">
    <source>
        <dbReference type="ARBA" id="ARBA00004141"/>
    </source>
</evidence>
<evidence type="ECO:0000256" key="5">
    <source>
        <dbReference type="SAM" id="Phobius"/>
    </source>
</evidence>
<dbReference type="InterPro" id="IPR020846">
    <property type="entry name" value="MFS_dom"/>
</dbReference>
<dbReference type="Proteomes" id="UP000478052">
    <property type="component" value="Unassembled WGS sequence"/>
</dbReference>
<dbReference type="InterPro" id="IPR050549">
    <property type="entry name" value="MFS_Trehalose_Transporter"/>
</dbReference>
<dbReference type="InterPro" id="IPR005828">
    <property type="entry name" value="MFS_sugar_transport-like"/>
</dbReference>
<dbReference type="AlphaFoldDB" id="A0A6G0Y1N3"/>
<feature type="transmembrane region" description="Helical" evidence="5">
    <location>
        <begin position="113"/>
        <end position="134"/>
    </location>
</feature>
<dbReference type="GO" id="GO:0022857">
    <property type="term" value="F:transmembrane transporter activity"/>
    <property type="evidence" value="ECO:0007669"/>
    <property type="project" value="InterPro"/>
</dbReference>
<protein>
    <submittedName>
        <fullName evidence="7">Sugar transporter ERD6-like 6</fullName>
    </submittedName>
</protein>
<dbReference type="GO" id="GO:0016020">
    <property type="term" value="C:membrane"/>
    <property type="evidence" value="ECO:0007669"/>
    <property type="project" value="UniProtKB-SubCell"/>
</dbReference>
<dbReference type="OrthoDB" id="6613239at2759"/>
<keyword evidence="2 5" id="KW-0812">Transmembrane</keyword>
<accession>A0A6G0Y1N3</accession>
<dbReference type="Gene3D" id="1.20.1250.20">
    <property type="entry name" value="MFS general substrate transporter like domains"/>
    <property type="match status" value="1"/>
</dbReference>
<dbReference type="InterPro" id="IPR036259">
    <property type="entry name" value="MFS_trans_sf"/>
</dbReference>
<feature type="transmembrane region" description="Helical" evidence="5">
    <location>
        <begin position="85"/>
        <end position="101"/>
    </location>
</feature>
<comment type="caution">
    <text evidence="7">The sequence shown here is derived from an EMBL/GenBank/DDBJ whole genome shotgun (WGS) entry which is preliminary data.</text>
</comment>
<evidence type="ECO:0000256" key="2">
    <source>
        <dbReference type="ARBA" id="ARBA00022692"/>
    </source>
</evidence>
<dbReference type="PANTHER" id="PTHR48021">
    <property type="match status" value="1"/>
</dbReference>
<organism evidence="7 8">
    <name type="scientific">Aphis craccivora</name>
    <name type="common">Cowpea aphid</name>
    <dbReference type="NCBI Taxonomy" id="307492"/>
    <lineage>
        <taxon>Eukaryota</taxon>
        <taxon>Metazoa</taxon>
        <taxon>Ecdysozoa</taxon>
        <taxon>Arthropoda</taxon>
        <taxon>Hexapoda</taxon>
        <taxon>Insecta</taxon>
        <taxon>Pterygota</taxon>
        <taxon>Neoptera</taxon>
        <taxon>Paraneoptera</taxon>
        <taxon>Hemiptera</taxon>
        <taxon>Sternorrhyncha</taxon>
        <taxon>Aphidomorpha</taxon>
        <taxon>Aphidoidea</taxon>
        <taxon>Aphididae</taxon>
        <taxon>Aphidini</taxon>
        <taxon>Aphis</taxon>
        <taxon>Aphis</taxon>
    </lineage>
</organism>
<keyword evidence="7" id="KW-0813">Transport</keyword>
<feature type="domain" description="Major facilitator superfamily (MFS) profile" evidence="6">
    <location>
        <begin position="1"/>
        <end position="138"/>
    </location>
</feature>
<evidence type="ECO:0000313" key="8">
    <source>
        <dbReference type="Proteomes" id="UP000478052"/>
    </source>
</evidence>
<dbReference type="SUPFAM" id="SSF103473">
    <property type="entry name" value="MFS general substrate transporter"/>
    <property type="match status" value="1"/>
</dbReference>
<keyword evidence="7" id="KW-0762">Sugar transport</keyword>
<dbReference type="PROSITE" id="PS50850">
    <property type="entry name" value="MFS"/>
    <property type="match status" value="1"/>
</dbReference>
<dbReference type="PANTHER" id="PTHR48021:SF1">
    <property type="entry name" value="GH07001P-RELATED"/>
    <property type="match status" value="1"/>
</dbReference>
<reference evidence="7 8" key="1">
    <citation type="submission" date="2019-08" db="EMBL/GenBank/DDBJ databases">
        <title>Whole genome of Aphis craccivora.</title>
        <authorList>
            <person name="Voronova N.V."/>
            <person name="Shulinski R.S."/>
            <person name="Bandarenka Y.V."/>
            <person name="Zhorov D.G."/>
            <person name="Warner D."/>
        </authorList>
    </citation>
    <scope>NUCLEOTIDE SEQUENCE [LARGE SCALE GENOMIC DNA]</scope>
    <source>
        <strain evidence="7">180601</strain>
        <tissue evidence="7">Whole Body</tissue>
    </source>
</reference>
<proteinExistence type="predicted"/>
<dbReference type="EMBL" id="VUJU01006906">
    <property type="protein sequence ID" value="KAF0747253.1"/>
    <property type="molecule type" value="Genomic_DNA"/>
</dbReference>
<feature type="transmembrane region" description="Helical" evidence="5">
    <location>
        <begin position="50"/>
        <end position="73"/>
    </location>
</feature>
<keyword evidence="4 5" id="KW-0472">Membrane</keyword>
<dbReference type="Pfam" id="PF00083">
    <property type="entry name" value="Sugar_tr"/>
    <property type="match status" value="1"/>
</dbReference>
<keyword evidence="8" id="KW-1185">Reference proteome</keyword>
<sequence>MILIASIICLYIVSVSEKKNLLIISGFGMAITLLLMNATYHIDIIDKDELWLPCLILFYIIFYSIGYGPVPWILMPEICPRSSRLWISGVTVSLYAFLSLVNNQSFYENIRLVYAMDIFTFLSVIGAYFVYLFLPKIKDCVPT</sequence>